<dbReference type="AlphaFoldDB" id="A0A0B6Z7Z0"/>
<keyword evidence="1" id="KW-0175">Coiled coil</keyword>
<sequence length="106" mass="12516">ENCKVKGNNEENTTVSCEVIECSKILSLSIHGKELEAYEDNEKLQKKSETQDRDTEKLLIEDFEKERKILLNIEAVQIFEEKQRLQNNMENLKEAEENLRLEQEFV</sequence>
<feature type="non-terminal residue" evidence="2">
    <location>
        <position position="106"/>
    </location>
</feature>
<name>A0A0B6Z7Z0_9EUPU</name>
<gene>
    <name evidence="2" type="primary">ORF52390</name>
</gene>
<reference evidence="2" key="1">
    <citation type="submission" date="2014-12" db="EMBL/GenBank/DDBJ databases">
        <title>Insight into the proteome of Arion vulgaris.</title>
        <authorList>
            <person name="Aradska J."/>
            <person name="Bulat T."/>
            <person name="Smidak R."/>
            <person name="Sarate P."/>
            <person name="Gangsoo J."/>
            <person name="Sialana F."/>
            <person name="Bilban M."/>
            <person name="Lubec G."/>
        </authorList>
    </citation>
    <scope>NUCLEOTIDE SEQUENCE</scope>
    <source>
        <tissue evidence="2">Skin</tissue>
    </source>
</reference>
<protein>
    <submittedName>
        <fullName evidence="2">Uncharacterized protein</fullName>
    </submittedName>
</protein>
<feature type="non-terminal residue" evidence="2">
    <location>
        <position position="1"/>
    </location>
</feature>
<accession>A0A0B6Z7Z0</accession>
<dbReference type="EMBL" id="HACG01017773">
    <property type="protein sequence ID" value="CEK64638.1"/>
    <property type="molecule type" value="Transcribed_RNA"/>
</dbReference>
<organism evidence="2">
    <name type="scientific">Arion vulgaris</name>
    <dbReference type="NCBI Taxonomy" id="1028688"/>
    <lineage>
        <taxon>Eukaryota</taxon>
        <taxon>Metazoa</taxon>
        <taxon>Spiralia</taxon>
        <taxon>Lophotrochozoa</taxon>
        <taxon>Mollusca</taxon>
        <taxon>Gastropoda</taxon>
        <taxon>Heterobranchia</taxon>
        <taxon>Euthyneura</taxon>
        <taxon>Panpulmonata</taxon>
        <taxon>Eupulmonata</taxon>
        <taxon>Stylommatophora</taxon>
        <taxon>Helicina</taxon>
        <taxon>Arionoidea</taxon>
        <taxon>Arionidae</taxon>
        <taxon>Arion</taxon>
    </lineage>
</organism>
<evidence type="ECO:0000256" key="1">
    <source>
        <dbReference type="SAM" id="Coils"/>
    </source>
</evidence>
<proteinExistence type="predicted"/>
<feature type="coiled-coil region" evidence="1">
    <location>
        <begin position="75"/>
        <end position="105"/>
    </location>
</feature>
<evidence type="ECO:0000313" key="2">
    <source>
        <dbReference type="EMBL" id="CEK64638.1"/>
    </source>
</evidence>